<accession>H2ZW23</accession>
<dbReference type="Ensembl" id="ENSLACT00000001607.1">
    <property type="protein sequence ID" value="ENSLACP00000001594.1"/>
    <property type="gene ID" value="ENSLACG00000001423.1"/>
</dbReference>
<dbReference type="InterPro" id="IPR029359">
    <property type="entry name" value="FAM181"/>
</dbReference>
<dbReference type="HOGENOM" id="CLU_055561_0_0_1"/>
<dbReference type="GeneTree" id="ENSGT00940000154730"/>
<dbReference type="GeneID" id="102348515"/>
<feature type="region of interest" description="Disordered" evidence="1">
    <location>
        <begin position="100"/>
        <end position="131"/>
    </location>
</feature>
<dbReference type="eggNOG" id="ENOG502QS8E">
    <property type="taxonomic scope" value="Eukaryota"/>
</dbReference>
<dbReference type="PANTHER" id="PTHR33766">
    <property type="entry name" value="PROTEIN FAM181B"/>
    <property type="match status" value="1"/>
</dbReference>
<dbReference type="KEGG" id="lcm:102348515"/>
<dbReference type="STRING" id="7897.ENSLACP00000001594"/>
<protein>
    <submittedName>
        <fullName evidence="2">Family with sequence similarity 181 member B</fullName>
    </submittedName>
</protein>
<evidence type="ECO:0000313" key="3">
    <source>
        <dbReference type="Proteomes" id="UP000008672"/>
    </source>
</evidence>
<dbReference type="AlphaFoldDB" id="H2ZW23"/>
<evidence type="ECO:0000313" key="2">
    <source>
        <dbReference type="Ensembl" id="ENSLACP00000001594.1"/>
    </source>
</evidence>
<dbReference type="EMBL" id="AFYH01124438">
    <property type="status" value="NOT_ANNOTATED_CDS"/>
    <property type="molecule type" value="Genomic_DNA"/>
</dbReference>
<reference evidence="2" key="3">
    <citation type="submission" date="2025-09" db="UniProtKB">
        <authorList>
            <consortium name="Ensembl"/>
        </authorList>
    </citation>
    <scope>IDENTIFICATION</scope>
</reference>
<dbReference type="OMA" id="PNFFTDC"/>
<reference evidence="2" key="2">
    <citation type="submission" date="2025-08" db="UniProtKB">
        <authorList>
            <consortium name="Ensembl"/>
        </authorList>
    </citation>
    <scope>IDENTIFICATION</scope>
</reference>
<dbReference type="InterPro" id="IPR053819">
    <property type="entry name" value="TEADIR3_omega_loop"/>
</dbReference>
<dbReference type="Proteomes" id="UP000008672">
    <property type="component" value="Unassembled WGS sequence"/>
</dbReference>
<dbReference type="PANTHER" id="PTHR33766:SF2">
    <property type="entry name" value="PROTEIN FAM181B"/>
    <property type="match status" value="1"/>
</dbReference>
<gene>
    <name evidence="2" type="primary">FAM181B</name>
</gene>
<sequence length="328" mass="36680">MAVQAAVMNPHFIHFCFPSPVMDYDMEKTYDGALLGEVDAGGEFREATRDLLSFIDSASSNIKLALDKPVKSKRKVNHRKYLQKQIKRCTGMISTGNVNQEVTKRQSSSPSNSNNFQCKPPAKRDGSHSNLQSKSLAALFDSVKEIRGDKSKKVPLRNRNLPPSFFTEPANVSKVNSTSGMTLKDLERGNPEAADFFELLGPEYSNMISDQEVFQGASVRIHQDLTTDHGLYEPHHLMGGFLYSDSWNPNNLTKKNTLGVCNMNTNENMRTIPVQTAMYTNAEPTVTPPMEESSLSLPSFPHFFPDCSFPQVSYDYSTPYNRASYPVL</sequence>
<proteinExistence type="predicted"/>
<evidence type="ECO:0000256" key="1">
    <source>
        <dbReference type="SAM" id="MobiDB-lite"/>
    </source>
</evidence>
<dbReference type="Pfam" id="PF15238">
    <property type="entry name" value="TEADIR3"/>
    <property type="match status" value="1"/>
</dbReference>
<keyword evidence="3" id="KW-1185">Reference proteome</keyword>
<name>H2ZW23_LATCH</name>
<reference evidence="3" key="1">
    <citation type="submission" date="2011-08" db="EMBL/GenBank/DDBJ databases">
        <title>The draft genome of Latimeria chalumnae.</title>
        <authorList>
            <person name="Di Palma F."/>
            <person name="Alfoldi J."/>
            <person name="Johnson J."/>
            <person name="Berlin A."/>
            <person name="Gnerre S."/>
            <person name="Jaffe D."/>
            <person name="MacCallum I."/>
            <person name="Young S."/>
            <person name="Walker B.J."/>
            <person name="Lander E."/>
            <person name="Lindblad-Toh K."/>
        </authorList>
    </citation>
    <scope>NUCLEOTIDE SEQUENCE [LARGE SCALE GENOMIC DNA]</scope>
    <source>
        <strain evidence="3">Wild caught</strain>
    </source>
</reference>
<organism evidence="2 3">
    <name type="scientific">Latimeria chalumnae</name>
    <name type="common">Coelacanth</name>
    <dbReference type="NCBI Taxonomy" id="7897"/>
    <lineage>
        <taxon>Eukaryota</taxon>
        <taxon>Metazoa</taxon>
        <taxon>Chordata</taxon>
        <taxon>Craniata</taxon>
        <taxon>Vertebrata</taxon>
        <taxon>Euteleostomi</taxon>
        <taxon>Coelacanthiformes</taxon>
        <taxon>Coelacanthidae</taxon>
        <taxon>Latimeria</taxon>
    </lineage>
</organism>
<dbReference type="OrthoDB" id="5981837at2759"/>
<dbReference type="InParanoid" id="H2ZW23"/>
<dbReference type="Gene3D" id="6.20.430.10">
    <property type="match status" value="1"/>
</dbReference>